<dbReference type="SUPFAM" id="SSF55154">
    <property type="entry name" value="CYTH-like phosphatases"/>
    <property type="match status" value="1"/>
</dbReference>
<dbReference type="GO" id="GO:0050355">
    <property type="term" value="F:inorganic triphosphate phosphatase activity"/>
    <property type="evidence" value="ECO:0007669"/>
    <property type="project" value="InterPro"/>
</dbReference>
<dbReference type="PANTHER" id="PTHR39569">
    <property type="entry name" value="INORGANIC TRIPHOSPHATASE"/>
    <property type="match status" value="1"/>
</dbReference>
<dbReference type="OrthoDB" id="3034217at2"/>
<evidence type="ECO:0000259" key="1">
    <source>
        <dbReference type="PROSITE" id="PS51707"/>
    </source>
</evidence>
<dbReference type="InterPro" id="IPR007899">
    <property type="entry name" value="CHAD_dom"/>
</dbReference>
<dbReference type="Pfam" id="PF05235">
    <property type="entry name" value="CHAD"/>
    <property type="match status" value="1"/>
</dbReference>
<protein>
    <recommendedName>
        <fullName evidence="5">Inorganic triphosphatase</fullName>
    </recommendedName>
</protein>
<evidence type="ECO:0000259" key="2">
    <source>
        <dbReference type="PROSITE" id="PS51708"/>
    </source>
</evidence>
<dbReference type="InterPro" id="IPR023577">
    <property type="entry name" value="CYTH_domain"/>
</dbReference>
<dbReference type="SMART" id="SM01118">
    <property type="entry name" value="CYTH"/>
    <property type="match status" value="1"/>
</dbReference>
<sequence length="495" mass="56501">MNEFELKLVFPDERLTEIEKFVISKGGIRRQKLQAFYFDTDAFTLAKAGIAIRIRKEGRFWIQTLKASSSSQFERLEHNVVIQHVGSTVPLLNVHLHHEHPAHKVLMKVLRDAKHGPDQLSVRYQTDIWRRPALVRARGAMLEYALDIGMIKAYQSNGEERLIPVRELEIELKSGDKLAVINHAKVLISRFSATIDTRSKAQRGYLAARGLSSSPPTRAKEVTLPNQHDGAIAAVLLNSCIDQILPNVSEINAGLEAFDEHIHQLRVGLRRLKSAMKVLGLIQIYLTESDLKQLILVFGQLGQYRDHHFFDEKLKPALSAVDAPDMSLTSVSDLPDPKGILQAKNFQLFCLSIIEISIVQEKSTSESKRLKPLLIQELNKVLKETKQLASCFMEIPDERRHKLRKRLKHLRYTLEFFTDFCNTDKYKNYLRSLGQVLEALGHYNDICVAIEKSQERLSVDSNILFAMGWLKAERTRSCIECAQAVKTFSEVKKIW</sequence>
<dbReference type="RefSeq" id="WP_089516152.1">
    <property type="nucleotide sequence ID" value="NZ_NJGG01000002.1"/>
</dbReference>
<dbReference type="Gene3D" id="2.40.320.10">
    <property type="entry name" value="Hypothetical Protein Pfu-838710-001"/>
    <property type="match status" value="1"/>
</dbReference>
<dbReference type="PROSITE" id="PS51707">
    <property type="entry name" value="CYTH"/>
    <property type="match status" value="1"/>
</dbReference>
<dbReference type="EMBL" id="NJGG01000002">
    <property type="protein sequence ID" value="OXL15053.1"/>
    <property type="molecule type" value="Genomic_DNA"/>
</dbReference>
<evidence type="ECO:0000313" key="3">
    <source>
        <dbReference type="EMBL" id="OXL15053.1"/>
    </source>
</evidence>
<keyword evidence="4" id="KW-1185">Reference proteome</keyword>
<dbReference type="AlphaFoldDB" id="A0A229FT46"/>
<dbReference type="Proteomes" id="UP000215188">
    <property type="component" value="Unassembled WGS sequence"/>
</dbReference>
<reference evidence="3 4" key="1">
    <citation type="submission" date="2017-06" db="EMBL/GenBank/DDBJ databases">
        <title>Reclassification of a Polynucleobacter cosmopolitanus strain isolated from tropical Lake Victoria as Polynucleobacter victoriensis comb. nov.</title>
        <authorList>
            <person name="Hahn M.W."/>
        </authorList>
    </citation>
    <scope>NUCLEOTIDE SEQUENCE [LARGE SCALE GENOMIC DNA]</scope>
    <source>
        <strain evidence="3 4">MWH-MoIso2</strain>
    </source>
</reference>
<dbReference type="SMART" id="SM00880">
    <property type="entry name" value="CHAD"/>
    <property type="match status" value="1"/>
</dbReference>
<dbReference type="InterPro" id="IPR033469">
    <property type="entry name" value="CYTH-like_dom_sf"/>
</dbReference>
<organism evidence="3 4">
    <name type="scientific">Polynucleobacter cosmopolitanus</name>
    <dbReference type="NCBI Taxonomy" id="351345"/>
    <lineage>
        <taxon>Bacteria</taxon>
        <taxon>Pseudomonadati</taxon>
        <taxon>Pseudomonadota</taxon>
        <taxon>Betaproteobacteria</taxon>
        <taxon>Burkholderiales</taxon>
        <taxon>Burkholderiaceae</taxon>
        <taxon>Polynucleobacter</taxon>
    </lineage>
</organism>
<evidence type="ECO:0008006" key="5">
    <source>
        <dbReference type="Google" id="ProtNLM"/>
    </source>
</evidence>
<name>A0A229FT46_9BURK</name>
<dbReference type="InterPro" id="IPR038186">
    <property type="entry name" value="CHAD_dom_sf"/>
</dbReference>
<feature type="domain" description="CYTH" evidence="1">
    <location>
        <begin position="1"/>
        <end position="211"/>
    </location>
</feature>
<dbReference type="Pfam" id="PF01928">
    <property type="entry name" value="CYTH"/>
    <property type="match status" value="1"/>
</dbReference>
<dbReference type="InterPro" id="IPR039013">
    <property type="entry name" value="YgiF"/>
</dbReference>
<dbReference type="GO" id="GO:0046872">
    <property type="term" value="F:metal ion binding"/>
    <property type="evidence" value="ECO:0007669"/>
    <property type="project" value="TreeGrafter"/>
</dbReference>
<dbReference type="PANTHER" id="PTHR39569:SF1">
    <property type="entry name" value="INORGANIC TRIPHOSPHATASE"/>
    <property type="match status" value="1"/>
</dbReference>
<comment type="caution">
    <text evidence="3">The sequence shown here is derived from an EMBL/GenBank/DDBJ whole genome shotgun (WGS) entry which is preliminary data.</text>
</comment>
<accession>A0A229FT46</accession>
<evidence type="ECO:0000313" key="4">
    <source>
        <dbReference type="Proteomes" id="UP000215188"/>
    </source>
</evidence>
<gene>
    <name evidence="3" type="ORF">AOC33_07000</name>
</gene>
<proteinExistence type="predicted"/>
<dbReference type="Gene3D" id="1.40.20.10">
    <property type="entry name" value="CHAD domain"/>
    <property type="match status" value="1"/>
</dbReference>
<dbReference type="PROSITE" id="PS51708">
    <property type="entry name" value="CHAD"/>
    <property type="match status" value="1"/>
</dbReference>
<feature type="domain" description="CHAD" evidence="2">
    <location>
        <begin position="226"/>
        <end position="495"/>
    </location>
</feature>